<dbReference type="AlphaFoldDB" id="A0A8K0HVL0"/>
<accession>A0A8K0HVL0</accession>
<gene>
    <name evidence="1" type="ORF">COCNU_01G014160</name>
</gene>
<sequence length="271" mass="30242">MVFSSYSARTFHMFTYYGKAPPPLIATTFACYCASRPKEGLLKYSGILIKRLSFFTHHMNKKRTLREEQEERSPSVKQLQGCSDLLVSGFSSNVSSVAGLFKTSQSTISVIHQKVLEFLSKLRLFISKLAILMEDLIIIPHHAVQLIKELAVGCSEIRVIAETRSQKADFMDQRNGLELVHSIRSKDAAIGEGGDVVLCHVVVSLEGRWVWRCNISNAGNVTWLHGYNSSGKRKQVSDLYYSSSRVPIEASGNFPVSGQRVSPFVQAPGRR</sequence>
<dbReference type="EMBL" id="CM017872">
    <property type="protein sequence ID" value="KAG1327482.1"/>
    <property type="molecule type" value="Genomic_DNA"/>
</dbReference>
<evidence type="ECO:0000313" key="1">
    <source>
        <dbReference type="EMBL" id="KAG1327482.1"/>
    </source>
</evidence>
<dbReference type="Proteomes" id="UP000797356">
    <property type="component" value="Chromosome 1"/>
</dbReference>
<evidence type="ECO:0000313" key="2">
    <source>
        <dbReference type="Proteomes" id="UP000797356"/>
    </source>
</evidence>
<protein>
    <submittedName>
        <fullName evidence="1">Uncharacterized protein</fullName>
    </submittedName>
</protein>
<name>A0A8K0HVL0_COCNU</name>
<comment type="caution">
    <text evidence="1">The sequence shown here is derived from an EMBL/GenBank/DDBJ whole genome shotgun (WGS) entry which is preliminary data.</text>
</comment>
<organism evidence="1 2">
    <name type="scientific">Cocos nucifera</name>
    <name type="common">Coconut palm</name>
    <dbReference type="NCBI Taxonomy" id="13894"/>
    <lineage>
        <taxon>Eukaryota</taxon>
        <taxon>Viridiplantae</taxon>
        <taxon>Streptophyta</taxon>
        <taxon>Embryophyta</taxon>
        <taxon>Tracheophyta</taxon>
        <taxon>Spermatophyta</taxon>
        <taxon>Magnoliopsida</taxon>
        <taxon>Liliopsida</taxon>
        <taxon>Arecaceae</taxon>
        <taxon>Arecoideae</taxon>
        <taxon>Cocoseae</taxon>
        <taxon>Attaleinae</taxon>
        <taxon>Cocos</taxon>
    </lineage>
</organism>
<reference evidence="1" key="2">
    <citation type="submission" date="2019-07" db="EMBL/GenBank/DDBJ databases">
        <authorList>
            <person name="Yang Y."/>
            <person name="Bocs S."/>
            <person name="Baudouin L."/>
        </authorList>
    </citation>
    <scope>NUCLEOTIDE SEQUENCE</scope>
    <source>
        <tissue evidence="1">Spear leaf of Hainan Tall coconut</tissue>
    </source>
</reference>
<keyword evidence="2" id="KW-1185">Reference proteome</keyword>
<proteinExistence type="predicted"/>
<reference evidence="1" key="1">
    <citation type="journal article" date="2017" name="Gigascience">
        <title>The genome draft of coconut (Cocos nucifera).</title>
        <authorList>
            <person name="Xiao Y."/>
            <person name="Xu P."/>
            <person name="Fan H."/>
            <person name="Baudouin L."/>
            <person name="Xia W."/>
            <person name="Bocs S."/>
            <person name="Xu J."/>
            <person name="Li Q."/>
            <person name="Guo A."/>
            <person name="Zhou L."/>
            <person name="Li J."/>
            <person name="Wu Y."/>
            <person name="Ma Z."/>
            <person name="Armero A."/>
            <person name="Issali A.E."/>
            <person name="Liu N."/>
            <person name="Peng M."/>
            <person name="Yang Y."/>
        </authorList>
    </citation>
    <scope>NUCLEOTIDE SEQUENCE</scope>
    <source>
        <tissue evidence="1">Spear leaf of Hainan Tall coconut</tissue>
    </source>
</reference>